<dbReference type="SMART" id="SM00534">
    <property type="entry name" value="MUTSac"/>
    <property type="match status" value="1"/>
</dbReference>
<feature type="domain" description="DNA mismatch repair proteins mutS family" evidence="7">
    <location>
        <begin position="98"/>
        <end position="262"/>
    </location>
</feature>
<evidence type="ECO:0000256" key="4">
    <source>
        <dbReference type="ARBA" id="ARBA00022840"/>
    </source>
</evidence>
<keyword evidence="3" id="KW-0378">Hydrolase</keyword>
<keyword evidence="5" id="KW-0694">RNA-binding</keyword>
<dbReference type="InterPro" id="IPR000432">
    <property type="entry name" value="DNA_mismatch_repair_MutS_C"/>
</dbReference>
<dbReference type="InterPro" id="IPR045076">
    <property type="entry name" value="MutS"/>
</dbReference>
<dbReference type="Gene3D" id="3.40.50.300">
    <property type="entry name" value="P-loop containing nucleotide triphosphate hydrolases"/>
    <property type="match status" value="1"/>
</dbReference>
<proteinExistence type="predicted"/>
<evidence type="ECO:0000256" key="5">
    <source>
        <dbReference type="ARBA" id="ARBA00022884"/>
    </source>
</evidence>
<dbReference type="PANTHER" id="PTHR48466:SF2">
    <property type="entry name" value="OS10G0509000 PROTEIN"/>
    <property type="match status" value="1"/>
</dbReference>
<organism evidence="8">
    <name type="scientific">marine sediment metagenome</name>
    <dbReference type="NCBI Taxonomy" id="412755"/>
    <lineage>
        <taxon>unclassified sequences</taxon>
        <taxon>metagenomes</taxon>
        <taxon>ecological metagenomes</taxon>
    </lineage>
</organism>
<dbReference type="GO" id="GO:0005524">
    <property type="term" value="F:ATP binding"/>
    <property type="evidence" value="ECO:0007669"/>
    <property type="project" value="UniProtKB-KW"/>
</dbReference>
<dbReference type="SUPFAM" id="SSF52540">
    <property type="entry name" value="P-loop containing nucleoside triphosphate hydrolases"/>
    <property type="match status" value="1"/>
</dbReference>
<protein>
    <recommendedName>
        <fullName evidence="7">DNA mismatch repair proteins mutS family domain-containing protein</fullName>
    </recommendedName>
</protein>
<dbReference type="PANTHER" id="PTHR48466">
    <property type="entry name" value="OS10G0509000 PROTEIN-RELATED"/>
    <property type="match status" value="1"/>
</dbReference>
<reference evidence="8" key="1">
    <citation type="journal article" date="2014" name="Front. Microbiol.">
        <title>High frequency of phylogenetically diverse reductive dehalogenase-homologous genes in deep subseafloor sedimentary metagenomes.</title>
        <authorList>
            <person name="Kawai M."/>
            <person name="Futagami T."/>
            <person name="Toyoda A."/>
            <person name="Takaki Y."/>
            <person name="Nishi S."/>
            <person name="Hori S."/>
            <person name="Arai W."/>
            <person name="Tsubouchi T."/>
            <person name="Morono Y."/>
            <person name="Uchiyama I."/>
            <person name="Ito T."/>
            <person name="Fujiyama A."/>
            <person name="Inagaki F."/>
            <person name="Takami H."/>
        </authorList>
    </citation>
    <scope>NUCLEOTIDE SEQUENCE</scope>
    <source>
        <strain evidence="8">Expedition CK06-06</strain>
    </source>
</reference>
<dbReference type="EMBL" id="BARV01004978">
    <property type="protein sequence ID" value="GAI09626.1"/>
    <property type="molecule type" value="Genomic_DNA"/>
</dbReference>
<feature type="non-terminal residue" evidence="8">
    <location>
        <position position="262"/>
    </location>
</feature>
<keyword evidence="6" id="KW-0238">DNA-binding</keyword>
<dbReference type="Pfam" id="PF00488">
    <property type="entry name" value="MutS_V"/>
    <property type="match status" value="1"/>
</dbReference>
<keyword evidence="1" id="KW-0699">rRNA-binding</keyword>
<dbReference type="GO" id="GO:0030983">
    <property type="term" value="F:mismatched DNA binding"/>
    <property type="evidence" value="ECO:0007669"/>
    <property type="project" value="InterPro"/>
</dbReference>
<dbReference type="AlphaFoldDB" id="X1LUZ5"/>
<dbReference type="InterPro" id="IPR027417">
    <property type="entry name" value="P-loop_NTPase"/>
</dbReference>
<evidence type="ECO:0000259" key="7">
    <source>
        <dbReference type="SMART" id="SM00534"/>
    </source>
</evidence>
<sequence>MEEAREIERILKDLSAAVGVHEAELCHSISLVVELDLALAKARYAIKARATEPILITFSGNGKTPADEQAGIIRLVEARHPLLMEKAVPLDVEIGRDFSILVITGPNTGGKTVALKTIGLLSLMTQAGIPIPAAAESRIPVFDGIFADIGDEQSIEQTLSSFSWHIGNIIRIINGVTERSLVLLDELGTSTDPAEGSALARSVLLHFLSRGTMTVATTHFSDLKAFAHTTPGLQNASLDFDPVTLAPTYHLTMGVPGGSNAL</sequence>
<evidence type="ECO:0000256" key="2">
    <source>
        <dbReference type="ARBA" id="ARBA00022741"/>
    </source>
</evidence>
<dbReference type="GO" id="GO:0019843">
    <property type="term" value="F:rRNA binding"/>
    <property type="evidence" value="ECO:0007669"/>
    <property type="project" value="UniProtKB-KW"/>
</dbReference>
<name>X1LUZ5_9ZZZZ</name>
<dbReference type="FunFam" id="3.40.50.300:FF:000830">
    <property type="entry name" value="Endonuclease MutS2"/>
    <property type="match status" value="1"/>
</dbReference>
<keyword evidence="2" id="KW-0547">Nucleotide-binding</keyword>
<dbReference type="GO" id="GO:0140664">
    <property type="term" value="F:ATP-dependent DNA damage sensor activity"/>
    <property type="evidence" value="ECO:0007669"/>
    <property type="project" value="InterPro"/>
</dbReference>
<evidence type="ECO:0000256" key="6">
    <source>
        <dbReference type="ARBA" id="ARBA00023125"/>
    </source>
</evidence>
<evidence type="ECO:0000313" key="8">
    <source>
        <dbReference type="EMBL" id="GAI09626.1"/>
    </source>
</evidence>
<dbReference type="GO" id="GO:0006298">
    <property type="term" value="P:mismatch repair"/>
    <property type="evidence" value="ECO:0007669"/>
    <property type="project" value="InterPro"/>
</dbReference>
<dbReference type="GO" id="GO:0016787">
    <property type="term" value="F:hydrolase activity"/>
    <property type="evidence" value="ECO:0007669"/>
    <property type="project" value="UniProtKB-KW"/>
</dbReference>
<keyword evidence="4" id="KW-0067">ATP-binding</keyword>
<comment type="caution">
    <text evidence="8">The sequence shown here is derived from an EMBL/GenBank/DDBJ whole genome shotgun (WGS) entry which is preliminary data.</text>
</comment>
<evidence type="ECO:0000256" key="3">
    <source>
        <dbReference type="ARBA" id="ARBA00022801"/>
    </source>
</evidence>
<gene>
    <name evidence="8" type="ORF">S06H3_10646</name>
</gene>
<evidence type="ECO:0000256" key="1">
    <source>
        <dbReference type="ARBA" id="ARBA00022730"/>
    </source>
</evidence>
<accession>X1LUZ5</accession>